<keyword evidence="2" id="KW-1185">Reference proteome</keyword>
<name>A0ACB9TIC5_HOLOL</name>
<proteinExistence type="predicted"/>
<reference evidence="1" key="1">
    <citation type="submission" date="2022-04" db="EMBL/GenBank/DDBJ databases">
        <title>Chromosome-scale genome assembly of Holotrichia oblita Faldermann.</title>
        <authorList>
            <person name="Rongchong L."/>
        </authorList>
    </citation>
    <scope>NUCLEOTIDE SEQUENCE</scope>
    <source>
        <strain evidence="1">81SQS9</strain>
    </source>
</reference>
<sequence>MDISIELCPSGQGRKRTVNKDNWKREKAKKDRLVHNVNCRTLLSRLCNIGIVESVCLKLQSVNITLKSSSVLH</sequence>
<dbReference type="Proteomes" id="UP001056778">
    <property type="component" value="Chromosome 2"/>
</dbReference>
<protein>
    <submittedName>
        <fullName evidence="1">Uncharacterized protein</fullName>
    </submittedName>
</protein>
<dbReference type="EMBL" id="CM043016">
    <property type="protein sequence ID" value="KAI4466560.1"/>
    <property type="molecule type" value="Genomic_DNA"/>
</dbReference>
<comment type="caution">
    <text evidence="1">The sequence shown here is derived from an EMBL/GenBank/DDBJ whole genome shotgun (WGS) entry which is preliminary data.</text>
</comment>
<accession>A0ACB9TIC5</accession>
<gene>
    <name evidence="1" type="ORF">MML48_2g00000588</name>
</gene>
<evidence type="ECO:0000313" key="2">
    <source>
        <dbReference type="Proteomes" id="UP001056778"/>
    </source>
</evidence>
<organism evidence="1 2">
    <name type="scientific">Holotrichia oblita</name>
    <name type="common">Chafer beetle</name>
    <dbReference type="NCBI Taxonomy" id="644536"/>
    <lineage>
        <taxon>Eukaryota</taxon>
        <taxon>Metazoa</taxon>
        <taxon>Ecdysozoa</taxon>
        <taxon>Arthropoda</taxon>
        <taxon>Hexapoda</taxon>
        <taxon>Insecta</taxon>
        <taxon>Pterygota</taxon>
        <taxon>Neoptera</taxon>
        <taxon>Endopterygota</taxon>
        <taxon>Coleoptera</taxon>
        <taxon>Polyphaga</taxon>
        <taxon>Scarabaeiformia</taxon>
        <taxon>Scarabaeidae</taxon>
        <taxon>Melolonthinae</taxon>
        <taxon>Holotrichia</taxon>
    </lineage>
</organism>
<evidence type="ECO:0000313" key="1">
    <source>
        <dbReference type="EMBL" id="KAI4466560.1"/>
    </source>
</evidence>